<keyword evidence="3" id="KW-1185">Reference proteome</keyword>
<evidence type="ECO:0000313" key="2">
    <source>
        <dbReference type="EMBL" id="KAK8886833.1"/>
    </source>
</evidence>
<protein>
    <submittedName>
        <fullName evidence="2">Uncharacterized protein</fullName>
    </submittedName>
</protein>
<comment type="caution">
    <text evidence="2">The sequence shown here is derived from an EMBL/GenBank/DDBJ whole genome shotgun (WGS) entry which is preliminary data.</text>
</comment>
<feature type="compositionally biased region" description="Polar residues" evidence="1">
    <location>
        <begin position="1"/>
        <end position="18"/>
    </location>
</feature>
<evidence type="ECO:0000313" key="3">
    <source>
        <dbReference type="Proteomes" id="UP001470230"/>
    </source>
</evidence>
<name>A0ABR2K7P4_9EUKA</name>
<reference evidence="2 3" key="1">
    <citation type="submission" date="2024-04" db="EMBL/GenBank/DDBJ databases">
        <title>Tritrichomonas musculus Genome.</title>
        <authorList>
            <person name="Alves-Ferreira E."/>
            <person name="Grigg M."/>
            <person name="Lorenzi H."/>
            <person name="Galac M."/>
        </authorList>
    </citation>
    <scope>NUCLEOTIDE SEQUENCE [LARGE SCALE GENOMIC DNA]</scope>
    <source>
        <strain evidence="2 3">EAF2021</strain>
    </source>
</reference>
<organism evidence="2 3">
    <name type="scientific">Tritrichomonas musculus</name>
    <dbReference type="NCBI Taxonomy" id="1915356"/>
    <lineage>
        <taxon>Eukaryota</taxon>
        <taxon>Metamonada</taxon>
        <taxon>Parabasalia</taxon>
        <taxon>Tritrichomonadida</taxon>
        <taxon>Tritrichomonadidae</taxon>
        <taxon>Tritrichomonas</taxon>
    </lineage>
</organism>
<feature type="compositionally biased region" description="Basic residues" evidence="1">
    <location>
        <begin position="38"/>
        <end position="47"/>
    </location>
</feature>
<dbReference type="Proteomes" id="UP001470230">
    <property type="component" value="Unassembled WGS sequence"/>
</dbReference>
<feature type="region of interest" description="Disordered" evidence="1">
    <location>
        <begin position="1"/>
        <end position="50"/>
    </location>
</feature>
<feature type="region of interest" description="Disordered" evidence="1">
    <location>
        <begin position="129"/>
        <end position="152"/>
    </location>
</feature>
<proteinExistence type="predicted"/>
<sequence>MNSKIALQENSDSNAKTTDPNHKHRRALQVLENQQHSSHSHQIKKPKPLQEKVMNENQASLASRLDSLKNFQHNFYNDMSSSSDDFDDENFRDIMNRFEHFNDSKASFDIPKPTTEDMDDIYVRNTMEAKQASDKKFPYDPFENDPEFGRVQ</sequence>
<accession>A0ABR2K7P4</accession>
<dbReference type="EMBL" id="JAPFFF010000006">
    <property type="protein sequence ID" value="KAK8886833.1"/>
    <property type="molecule type" value="Genomic_DNA"/>
</dbReference>
<gene>
    <name evidence="2" type="ORF">M9Y10_037866</name>
</gene>
<evidence type="ECO:0000256" key="1">
    <source>
        <dbReference type="SAM" id="MobiDB-lite"/>
    </source>
</evidence>